<evidence type="ECO:0000256" key="4">
    <source>
        <dbReference type="ARBA" id="ARBA00022989"/>
    </source>
</evidence>
<evidence type="ECO:0008006" key="9">
    <source>
        <dbReference type="Google" id="ProtNLM"/>
    </source>
</evidence>
<feature type="transmembrane region" description="Helical" evidence="6">
    <location>
        <begin position="128"/>
        <end position="146"/>
    </location>
</feature>
<feature type="transmembrane region" description="Helical" evidence="6">
    <location>
        <begin position="195"/>
        <end position="221"/>
    </location>
</feature>
<dbReference type="InterPro" id="IPR022791">
    <property type="entry name" value="L-PG_synthase/AglD"/>
</dbReference>
<feature type="transmembrane region" description="Helical" evidence="6">
    <location>
        <begin position="7"/>
        <end position="25"/>
    </location>
</feature>
<gene>
    <name evidence="7" type="ORF">FCL42_01250</name>
</gene>
<evidence type="ECO:0000256" key="2">
    <source>
        <dbReference type="ARBA" id="ARBA00022475"/>
    </source>
</evidence>
<proteinExistence type="predicted"/>
<keyword evidence="2" id="KW-1003">Cell membrane</keyword>
<evidence type="ECO:0000256" key="6">
    <source>
        <dbReference type="SAM" id="Phobius"/>
    </source>
</evidence>
<reference evidence="7 8" key="1">
    <citation type="submission" date="2019-04" db="EMBL/GenBank/DDBJ databases">
        <authorList>
            <person name="Hwang J.C."/>
        </authorList>
    </citation>
    <scope>NUCLEOTIDE SEQUENCE [LARGE SCALE GENOMIC DNA]</scope>
    <source>
        <strain evidence="7 8">IMCC35002</strain>
    </source>
</reference>
<comment type="subcellular location">
    <subcellularLocation>
        <location evidence="1">Cell membrane</location>
        <topology evidence="1">Multi-pass membrane protein</topology>
    </subcellularLocation>
</comment>
<feature type="transmembrane region" description="Helical" evidence="6">
    <location>
        <begin position="158"/>
        <end position="175"/>
    </location>
</feature>
<keyword evidence="4 6" id="KW-1133">Transmembrane helix</keyword>
<dbReference type="AlphaFoldDB" id="A0A4U1BUY5"/>
<accession>A0A4U1BUY5</accession>
<dbReference type="Proteomes" id="UP000305675">
    <property type="component" value="Unassembled WGS sequence"/>
</dbReference>
<dbReference type="OrthoDB" id="5624213at2"/>
<protein>
    <recommendedName>
        <fullName evidence="9">Lysylphosphatidylglycerol synthase TM region</fullName>
    </recommendedName>
</protein>
<keyword evidence="5 6" id="KW-0472">Membrane</keyword>
<feature type="transmembrane region" description="Helical" evidence="6">
    <location>
        <begin position="277"/>
        <end position="303"/>
    </location>
</feature>
<sequence>MTPLRRALGWVIALVLLAAIGVYFRQLQWQQLLEVEFRWPYLLASLLVMLICRWQLAMIWRQLLLGLADSRSLPLEACSASAINTVFAKAWLGRYVPGKITGILARAYFAAPLGFSKTAVITSSLMEAALQIGISLCLGLSCLMLLSHSFLPVSSIPLLLLLVGMLLTALSPPVLRPILTWAGKKRHLSIAAEHYHWALMAKLLLSYLGFSLFSAFGLLLLILSLTPQIELNYLQVVAAQTLSSSAGMLAIVAPSGLGVREGVQLLVLESMLSPQLLLWSLVGARLLGIIADLLYVGASLLAYAQPKRSRKETPRHSSH</sequence>
<evidence type="ECO:0000313" key="8">
    <source>
        <dbReference type="Proteomes" id="UP000305675"/>
    </source>
</evidence>
<name>A0A4U1BUY5_9GAMM</name>
<comment type="caution">
    <text evidence="7">The sequence shown here is derived from an EMBL/GenBank/DDBJ whole genome shotgun (WGS) entry which is preliminary data.</text>
</comment>
<evidence type="ECO:0000256" key="5">
    <source>
        <dbReference type="ARBA" id="ARBA00023136"/>
    </source>
</evidence>
<organism evidence="7 8">
    <name type="scientific">Ferrimonas aestuarii</name>
    <dbReference type="NCBI Taxonomy" id="2569539"/>
    <lineage>
        <taxon>Bacteria</taxon>
        <taxon>Pseudomonadati</taxon>
        <taxon>Pseudomonadota</taxon>
        <taxon>Gammaproteobacteria</taxon>
        <taxon>Alteromonadales</taxon>
        <taxon>Ferrimonadaceae</taxon>
        <taxon>Ferrimonas</taxon>
    </lineage>
</organism>
<keyword evidence="3 6" id="KW-0812">Transmembrane</keyword>
<evidence type="ECO:0000313" key="7">
    <source>
        <dbReference type="EMBL" id="TKB58401.1"/>
    </source>
</evidence>
<dbReference type="RefSeq" id="WP_136861549.1">
    <property type="nucleotide sequence ID" value="NZ_SWCJ01000001.1"/>
</dbReference>
<dbReference type="EMBL" id="SWCJ01000001">
    <property type="protein sequence ID" value="TKB58401.1"/>
    <property type="molecule type" value="Genomic_DNA"/>
</dbReference>
<keyword evidence="8" id="KW-1185">Reference proteome</keyword>
<evidence type="ECO:0000256" key="1">
    <source>
        <dbReference type="ARBA" id="ARBA00004651"/>
    </source>
</evidence>
<feature type="transmembrane region" description="Helical" evidence="6">
    <location>
        <begin position="37"/>
        <end position="56"/>
    </location>
</feature>
<evidence type="ECO:0000256" key="3">
    <source>
        <dbReference type="ARBA" id="ARBA00022692"/>
    </source>
</evidence>
<dbReference type="Pfam" id="PF03706">
    <property type="entry name" value="LPG_synthase_TM"/>
    <property type="match status" value="1"/>
</dbReference>
<dbReference type="GO" id="GO:0005886">
    <property type="term" value="C:plasma membrane"/>
    <property type="evidence" value="ECO:0007669"/>
    <property type="project" value="UniProtKB-SubCell"/>
</dbReference>